<dbReference type="Proteomes" id="UP000736672">
    <property type="component" value="Unassembled WGS sequence"/>
</dbReference>
<dbReference type="InterPro" id="IPR051490">
    <property type="entry name" value="THEM6_lcsJ_thioesterase"/>
</dbReference>
<dbReference type="EMBL" id="JAGTJS010000045">
    <property type="protein sequence ID" value="KAH7228382.1"/>
    <property type="molecule type" value="Genomic_DNA"/>
</dbReference>
<reference evidence="1" key="1">
    <citation type="journal article" date="2021" name="Nat. Commun.">
        <title>Genetic determinants of endophytism in the Arabidopsis root mycobiome.</title>
        <authorList>
            <person name="Mesny F."/>
            <person name="Miyauchi S."/>
            <person name="Thiergart T."/>
            <person name="Pickel B."/>
            <person name="Atanasova L."/>
            <person name="Karlsson M."/>
            <person name="Huettel B."/>
            <person name="Barry K.W."/>
            <person name="Haridas S."/>
            <person name="Chen C."/>
            <person name="Bauer D."/>
            <person name="Andreopoulos W."/>
            <person name="Pangilinan J."/>
            <person name="LaButti K."/>
            <person name="Riley R."/>
            <person name="Lipzen A."/>
            <person name="Clum A."/>
            <person name="Drula E."/>
            <person name="Henrissat B."/>
            <person name="Kohler A."/>
            <person name="Grigoriev I.V."/>
            <person name="Martin F.M."/>
            <person name="Hacquard S."/>
        </authorList>
    </citation>
    <scope>NUCLEOTIDE SEQUENCE</scope>
    <source>
        <strain evidence="1">FSSC 5 MPI-SDFR-AT-0091</strain>
    </source>
</reference>
<sequence length="105" mass="11940">TGPGSYSRIVALLVVTTNVKGLPFAWSVRVLGAYIRHFYIFQPYRHGPDKLFHPVISQSHVPLFEIDYNMHKSNGTFFTDLDVSRAHMMHLFAPAVHALWNNATT</sequence>
<evidence type="ECO:0000313" key="1">
    <source>
        <dbReference type="EMBL" id="KAH7228382.1"/>
    </source>
</evidence>
<proteinExistence type="predicted"/>
<dbReference type="AlphaFoldDB" id="A0A9P9FXP0"/>
<organism evidence="1 2">
    <name type="scientific">Fusarium solani</name>
    <name type="common">Filamentous fungus</name>
    <dbReference type="NCBI Taxonomy" id="169388"/>
    <lineage>
        <taxon>Eukaryota</taxon>
        <taxon>Fungi</taxon>
        <taxon>Dikarya</taxon>
        <taxon>Ascomycota</taxon>
        <taxon>Pezizomycotina</taxon>
        <taxon>Sordariomycetes</taxon>
        <taxon>Hypocreomycetidae</taxon>
        <taxon>Hypocreales</taxon>
        <taxon>Nectriaceae</taxon>
        <taxon>Fusarium</taxon>
        <taxon>Fusarium solani species complex</taxon>
    </lineage>
</organism>
<evidence type="ECO:0000313" key="2">
    <source>
        <dbReference type="Proteomes" id="UP000736672"/>
    </source>
</evidence>
<feature type="non-terminal residue" evidence="1">
    <location>
        <position position="105"/>
    </location>
</feature>
<comment type="caution">
    <text evidence="1">The sequence shown here is derived from an EMBL/GenBank/DDBJ whole genome shotgun (WGS) entry which is preliminary data.</text>
</comment>
<dbReference type="PANTHER" id="PTHR12475">
    <property type="match status" value="1"/>
</dbReference>
<feature type="non-terminal residue" evidence="1">
    <location>
        <position position="1"/>
    </location>
</feature>
<accession>A0A9P9FXP0</accession>
<dbReference type="OrthoDB" id="265761at2759"/>
<dbReference type="PANTHER" id="PTHR12475:SF4">
    <property type="entry name" value="PROTEIN THEM6"/>
    <property type="match status" value="1"/>
</dbReference>
<gene>
    <name evidence="1" type="ORF">B0J15DRAFT_374390</name>
</gene>
<name>A0A9P9FXP0_FUSSL</name>
<keyword evidence="2" id="KW-1185">Reference proteome</keyword>
<protein>
    <submittedName>
        <fullName evidence="1">Uncharacterized protein</fullName>
    </submittedName>
</protein>